<proteinExistence type="inferred from homology"/>
<dbReference type="InterPro" id="IPR034646">
    <property type="entry name" value="ADCK3_dom"/>
</dbReference>
<comment type="caution">
    <text evidence="6">The sequence shown here is derived from an EMBL/GenBank/DDBJ whole genome shotgun (WGS) entry which is preliminary data.</text>
</comment>
<dbReference type="InterPro" id="IPR051409">
    <property type="entry name" value="Atypical_kinase_ADCK"/>
</dbReference>
<evidence type="ECO:0000313" key="7">
    <source>
        <dbReference type="Proteomes" id="UP000581447"/>
    </source>
</evidence>
<accession>A0A840B2F7</accession>
<reference evidence="6 7" key="1">
    <citation type="submission" date="2020-08" db="EMBL/GenBank/DDBJ databases">
        <title>Genomic Encyclopedia of Type Strains, Phase IV (KMG-IV): sequencing the most valuable type-strain genomes for metagenomic binning, comparative biology and taxonomic classification.</title>
        <authorList>
            <person name="Goeker M."/>
        </authorList>
    </citation>
    <scope>NUCLEOTIDE SEQUENCE [LARGE SCALE GENOMIC DNA]</scope>
    <source>
        <strain evidence="6 7">DSM 29050</strain>
    </source>
</reference>
<feature type="domain" description="ABC1 atypical kinase-like" evidence="5">
    <location>
        <begin position="101"/>
        <end position="339"/>
    </location>
</feature>
<evidence type="ECO:0000259" key="5">
    <source>
        <dbReference type="Pfam" id="PF03109"/>
    </source>
</evidence>
<keyword evidence="6" id="KW-0418">Kinase</keyword>
<evidence type="ECO:0000256" key="2">
    <source>
        <dbReference type="ARBA" id="ARBA00022679"/>
    </source>
</evidence>
<dbReference type="Proteomes" id="UP000581447">
    <property type="component" value="Unassembled WGS sequence"/>
</dbReference>
<protein>
    <submittedName>
        <fullName evidence="6">Putative unusual protein kinase regulating ubiquinone biosynthesis (AarF/ABC1/UbiB family)</fullName>
    </submittedName>
</protein>
<evidence type="ECO:0000256" key="1">
    <source>
        <dbReference type="ARBA" id="ARBA00009670"/>
    </source>
</evidence>
<keyword evidence="7" id="KW-1185">Reference proteome</keyword>
<evidence type="ECO:0000313" key="6">
    <source>
        <dbReference type="EMBL" id="MBB3943090.1"/>
    </source>
</evidence>
<dbReference type="Pfam" id="PF03109">
    <property type="entry name" value="ABC1"/>
    <property type="match status" value="1"/>
</dbReference>
<dbReference type="GO" id="GO:0005524">
    <property type="term" value="F:ATP binding"/>
    <property type="evidence" value="ECO:0007669"/>
    <property type="project" value="UniProtKB-KW"/>
</dbReference>
<evidence type="ECO:0000256" key="3">
    <source>
        <dbReference type="ARBA" id="ARBA00022741"/>
    </source>
</evidence>
<dbReference type="InterPro" id="IPR004147">
    <property type="entry name" value="ABC1_dom"/>
</dbReference>
<comment type="similarity">
    <text evidence="1">Belongs to the protein kinase superfamily. ADCK protein kinase family.</text>
</comment>
<gene>
    <name evidence="6" type="ORF">GGR91_001312</name>
</gene>
<evidence type="ECO:0000256" key="4">
    <source>
        <dbReference type="ARBA" id="ARBA00022840"/>
    </source>
</evidence>
<keyword evidence="4" id="KW-0067">ATP-binding</keyword>
<dbReference type="PANTHER" id="PTHR43851:SF3">
    <property type="entry name" value="COENZYME Q8"/>
    <property type="match status" value="1"/>
</dbReference>
<sequence>MPPEEFRSKGLRVPSGRLSRIARFGNMATGIAGSMLLDGAKQFASGRRPTVADLLLTPANALKVTLQLGQMRGAAMKLGQLVSMDTGDFLPPELADIFARLRADAQHMPPAQLNAVLAGHWGRNWREQFIRFDDRPIAAASIGQVHRALTLDNEDVAIKIQYPGVRRSIDSDVDNVATLLKLSHLLPSTLDIAPLLVEAKRQLHEEADYVREGDYLAQFGALLADNAAYTVPALHPALSGKNVLVMSYIESVAIESTVTAPQEERDRIMTLLIELVLRELFEFNLMQTDPNFANYRYDPATGKVVLLDFGASRPLPKTVVDQYRHLLQMGLAGDHDGVLAAVIDMGFMNAQTAKLNSREIRNIVATAINMVQQQGPFDFGQTGFVGDMRDEGMNIAADRRNWHIPPSEMLFVQRKLGGVFLLASRLKARVDVRSMLDSYV</sequence>
<keyword evidence="3" id="KW-0547">Nucleotide-binding</keyword>
<name>A0A840B2F7_9SPHN</name>
<dbReference type="PANTHER" id="PTHR43851">
    <property type="match status" value="1"/>
</dbReference>
<dbReference type="EMBL" id="JACIEA010000001">
    <property type="protein sequence ID" value="MBB3943090.1"/>
    <property type="molecule type" value="Genomic_DNA"/>
</dbReference>
<keyword evidence="6" id="KW-0830">Ubiquinone</keyword>
<organism evidence="6 7">
    <name type="scientific">Sphingorhabdus rigui</name>
    <dbReference type="NCBI Taxonomy" id="1282858"/>
    <lineage>
        <taxon>Bacteria</taxon>
        <taxon>Pseudomonadati</taxon>
        <taxon>Pseudomonadota</taxon>
        <taxon>Alphaproteobacteria</taxon>
        <taxon>Sphingomonadales</taxon>
        <taxon>Sphingomonadaceae</taxon>
        <taxon>Sphingorhabdus</taxon>
    </lineage>
</organism>
<keyword evidence="2" id="KW-0808">Transferase</keyword>
<dbReference type="AlphaFoldDB" id="A0A840B2F7"/>
<dbReference type="RefSeq" id="WP_183941226.1">
    <property type="nucleotide sequence ID" value="NZ_BAABBG010000023.1"/>
</dbReference>
<dbReference type="GO" id="GO:0016301">
    <property type="term" value="F:kinase activity"/>
    <property type="evidence" value="ECO:0007669"/>
    <property type="project" value="UniProtKB-KW"/>
</dbReference>
<dbReference type="SUPFAM" id="SSF56112">
    <property type="entry name" value="Protein kinase-like (PK-like)"/>
    <property type="match status" value="1"/>
</dbReference>
<dbReference type="InterPro" id="IPR011009">
    <property type="entry name" value="Kinase-like_dom_sf"/>
</dbReference>
<dbReference type="CDD" id="cd13970">
    <property type="entry name" value="ABC1_ADCK3"/>
    <property type="match status" value="1"/>
</dbReference>
<dbReference type="GO" id="GO:0006744">
    <property type="term" value="P:ubiquinone biosynthetic process"/>
    <property type="evidence" value="ECO:0007669"/>
    <property type="project" value="TreeGrafter"/>
</dbReference>